<organism evidence="2 3">
    <name type="scientific">Pleurodeles waltl</name>
    <name type="common">Iberian ribbed newt</name>
    <dbReference type="NCBI Taxonomy" id="8319"/>
    <lineage>
        <taxon>Eukaryota</taxon>
        <taxon>Metazoa</taxon>
        <taxon>Chordata</taxon>
        <taxon>Craniata</taxon>
        <taxon>Vertebrata</taxon>
        <taxon>Euteleostomi</taxon>
        <taxon>Amphibia</taxon>
        <taxon>Batrachia</taxon>
        <taxon>Caudata</taxon>
        <taxon>Salamandroidea</taxon>
        <taxon>Salamandridae</taxon>
        <taxon>Pleurodelinae</taxon>
        <taxon>Pleurodeles</taxon>
    </lineage>
</organism>
<dbReference type="EMBL" id="JANPWB010000004">
    <property type="protein sequence ID" value="KAJ1193768.1"/>
    <property type="molecule type" value="Genomic_DNA"/>
</dbReference>
<feature type="compositionally biased region" description="Polar residues" evidence="1">
    <location>
        <begin position="33"/>
        <end position="56"/>
    </location>
</feature>
<feature type="region of interest" description="Disordered" evidence="1">
    <location>
        <begin position="33"/>
        <end position="83"/>
    </location>
</feature>
<gene>
    <name evidence="2" type="ORF">NDU88_003064</name>
</gene>
<evidence type="ECO:0000313" key="2">
    <source>
        <dbReference type="EMBL" id="KAJ1193768.1"/>
    </source>
</evidence>
<sequence length="103" mass="11525">MWVTKNGQSKDFYDPEDLRLYLNDMSAMAVELSPQNLPSDTTQDSSDALLSHTPSEGRNHCGRKTHHRERDPERLLRPNGGSGKVLLAVAHYTQKPGMDKSCS</sequence>
<name>A0AAV7UXX9_PLEWA</name>
<dbReference type="AlphaFoldDB" id="A0AAV7UXX9"/>
<proteinExistence type="predicted"/>
<evidence type="ECO:0000256" key="1">
    <source>
        <dbReference type="SAM" id="MobiDB-lite"/>
    </source>
</evidence>
<comment type="caution">
    <text evidence="2">The sequence shown here is derived from an EMBL/GenBank/DDBJ whole genome shotgun (WGS) entry which is preliminary data.</text>
</comment>
<reference evidence="2" key="1">
    <citation type="journal article" date="2022" name="bioRxiv">
        <title>Sequencing and chromosome-scale assembly of the giantPleurodeles waltlgenome.</title>
        <authorList>
            <person name="Brown T."/>
            <person name="Elewa A."/>
            <person name="Iarovenko S."/>
            <person name="Subramanian E."/>
            <person name="Araus A.J."/>
            <person name="Petzold A."/>
            <person name="Susuki M."/>
            <person name="Suzuki K.-i.T."/>
            <person name="Hayashi T."/>
            <person name="Toyoda A."/>
            <person name="Oliveira C."/>
            <person name="Osipova E."/>
            <person name="Leigh N.D."/>
            <person name="Simon A."/>
            <person name="Yun M.H."/>
        </authorList>
    </citation>
    <scope>NUCLEOTIDE SEQUENCE</scope>
    <source>
        <strain evidence="2">20211129_DDA</strain>
        <tissue evidence="2">Liver</tissue>
    </source>
</reference>
<evidence type="ECO:0000313" key="3">
    <source>
        <dbReference type="Proteomes" id="UP001066276"/>
    </source>
</evidence>
<accession>A0AAV7UXX9</accession>
<protein>
    <submittedName>
        <fullName evidence="2">Uncharacterized protein</fullName>
    </submittedName>
</protein>
<keyword evidence="3" id="KW-1185">Reference proteome</keyword>
<dbReference type="Proteomes" id="UP001066276">
    <property type="component" value="Chromosome 2_2"/>
</dbReference>